<protein>
    <submittedName>
        <fullName evidence="1">Uncharacterized protein</fullName>
    </submittedName>
</protein>
<proteinExistence type="predicted"/>
<gene>
    <name evidence="1" type="ORF">NCTC10698_02900</name>
</gene>
<sequence length="59" mass="6742">MAVTHIDCIWCMELWPDLRQFERYVAGVPAVAVCGRDEAQSTMLSMLKLFTVFVCAECR</sequence>
<comment type="caution">
    <text evidence="1">The sequence shown here is derived from an EMBL/GenBank/DDBJ whole genome shotgun (WGS) entry which is preliminary data.</text>
</comment>
<keyword evidence="2" id="KW-1185">Reference proteome</keyword>
<name>A0A8B4S4S1_COMTE</name>
<accession>A0A8B4S4S1</accession>
<evidence type="ECO:0000313" key="2">
    <source>
        <dbReference type="Proteomes" id="UP000255070"/>
    </source>
</evidence>
<reference evidence="1 2" key="1">
    <citation type="submission" date="2018-06" db="EMBL/GenBank/DDBJ databases">
        <authorList>
            <consortium name="Pathogen Informatics"/>
            <person name="Doyle S."/>
        </authorList>
    </citation>
    <scope>NUCLEOTIDE SEQUENCE [LARGE SCALE GENOMIC DNA]</scope>
    <source>
        <strain evidence="1 2">NCTC10698</strain>
    </source>
</reference>
<dbReference type="Proteomes" id="UP000255070">
    <property type="component" value="Unassembled WGS sequence"/>
</dbReference>
<dbReference type="AlphaFoldDB" id="A0A8B4S4S1"/>
<organism evidence="1 2">
    <name type="scientific">Comamonas testosteroni</name>
    <name type="common">Pseudomonas testosteroni</name>
    <dbReference type="NCBI Taxonomy" id="285"/>
    <lineage>
        <taxon>Bacteria</taxon>
        <taxon>Pseudomonadati</taxon>
        <taxon>Pseudomonadota</taxon>
        <taxon>Betaproteobacteria</taxon>
        <taxon>Burkholderiales</taxon>
        <taxon>Comamonadaceae</taxon>
        <taxon>Comamonas</taxon>
    </lineage>
</organism>
<evidence type="ECO:0000313" key="1">
    <source>
        <dbReference type="EMBL" id="SUY77991.1"/>
    </source>
</evidence>
<dbReference type="EMBL" id="UFXL01000001">
    <property type="protein sequence ID" value="SUY77991.1"/>
    <property type="molecule type" value="Genomic_DNA"/>
</dbReference>